<keyword evidence="4 10" id="KW-1133">Transmembrane helix</keyword>
<keyword evidence="6 9" id="KW-0406">Ion transport</keyword>
<evidence type="ECO:0000256" key="2">
    <source>
        <dbReference type="ARBA" id="ARBA00022448"/>
    </source>
</evidence>
<feature type="transmembrane region" description="Helical" evidence="10">
    <location>
        <begin position="12"/>
        <end position="33"/>
    </location>
</feature>
<feature type="domain" description="Cation/H+ exchanger transmembrane" evidence="11">
    <location>
        <begin position="25"/>
        <end position="416"/>
    </location>
</feature>
<dbReference type="Proteomes" id="UP000277928">
    <property type="component" value="Unassembled WGS sequence"/>
</dbReference>
<keyword evidence="3 9" id="KW-0812">Transmembrane</keyword>
<evidence type="ECO:0000259" key="11">
    <source>
        <dbReference type="Pfam" id="PF00999"/>
    </source>
</evidence>
<keyword evidence="9" id="KW-0050">Antiport</keyword>
<dbReference type="AlphaFoldDB" id="A0A3P6V3G6"/>
<dbReference type="OrthoDB" id="196264at2759"/>
<keyword evidence="13" id="KW-1185">Reference proteome</keyword>
<comment type="subcellular location">
    <subcellularLocation>
        <location evidence="1">Membrane</location>
        <topology evidence="1">Multi-pass membrane protein</topology>
    </subcellularLocation>
</comment>
<feature type="transmembrane region" description="Helical" evidence="10">
    <location>
        <begin position="102"/>
        <end position="122"/>
    </location>
</feature>
<feature type="transmembrane region" description="Helical" evidence="10">
    <location>
        <begin position="45"/>
        <end position="63"/>
    </location>
</feature>
<evidence type="ECO:0000256" key="8">
    <source>
        <dbReference type="ARBA" id="ARBA00023201"/>
    </source>
</evidence>
<dbReference type="GO" id="GO:0005886">
    <property type="term" value="C:plasma membrane"/>
    <property type="evidence" value="ECO:0007669"/>
    <property type="project" value="TreeGrafter"/>
</dbReference>
<evidence type="ECO:0000256" key="3">
    <source>
        <dbReference type="ARBA" id="ARBA00022692"/>
    </source>
</evidence>
<reference evidence="12 13" key="1">
    <citation type="submission" date="2018-08" db="EMBL/GenBank/DDBJ databases">
        <authorList>
            <person name="Laetsch R D."/>
            <person name="Stevens L."/>
            <person name="Kumar S."/>
            <person name="Blaxter L. M."/>
        </authorList>
    </citation>
    <scope>NUCLEOTIDE SEQUENCE [LARGE SCALE GENOMIC DNA]</scope>
</reference>
<sequence length="492" mass="55021">MLLFMKEFEWRNLNTPLSICIWLLSIILFKIVSHSSKRFTIVPDSALLILAGFAAGSIMDRFWSREIYLDPDFFFLYLLPPIALDAGYALPYQAFFENFGTIILYAVVGTIWNIVSIGFILLMSSSLFSVALHWLDLFLFSTFISAVDPVAVLSVFEEIKVNRLLYICVFGESLLNDVVTIVVYHALAAMVKIGPENLVAEDFIKALISFFLVSFGGILIGMVGAAVTGLATKYSNNQQVLQPLICLLIPYLSYLVAESVHFSGILAIVLCGLMMKQYLASNLSKQSLVTTSYFLKTLSTSCEAIIFVFLGLSTVSKKHDWDSAFTGITLFACLVCRFTGTYVLTCLANTGRHQKINLVDQFIMAYGGLRGAICYGLVMTLDKDAVLAKEMFASTTIIVILTTVFVQGATIRPLVRLLDVEIEPDKEETLIEHVISDVRDDLMEGIEAVAGIKRSQWFRQKLSHFNDDYILPCMVRNQRTRADELLDICNKQ</sequence>
<feature type="transmembrane region" description="Helical" evidence="10">
    <location>
        <begin position="251"/>
        <end position="273"/>
    </location>
</feature>
<feature type="transmembrane region" description="Helical" evidence="10">
    <location>
        <begin position="164"/>
        <end position="187"/>
    </location>
</feature>
<feature type="transmembrane region" description="Helical" evidence="10">
    <location>
        <begin position="293"/>
        <end position="312"/>
    </location>
</feature>
<feature type="transmembrane region" description="Helical" evidence="10">
    <location>
        <begin position="75"/>
        <end position="96"/>
    </location>
</feature>
<dbReference type="Gene3D" id="6.10.140.1330">
    <property type="match status" value="1"/>
</dbReference>
<evidence type="ECO:0000256" key="4">
    <source>
        <dbReference type="ARBA" id="ARBA00022989"/>
    </source>
</evidence>
<proteinExistence type="inferred from homology"/>
<dbReference type="OMA" id="HWMIPTM"/>
<accession>A0A3P6V3G6</accession>
<dbReference type="EMBL" id="UYRX01000620">
    <property type="protein sequence ID" value="VDK84601.1"/>
    <property type="molecule type" value="Genomic_DNA"/>
</dbReference>
<keyword evidence="7 10" id="KW-0472">Membrane</keyword>
<dbReference type="PANTHER" id="PTHR10110:SF125">
    <property type="entry name" value="SODIUM_HYDROGEN EXCHANGER"/>
    <property type="match status" value="1"/>
</dbReference>
<dbReference type="InterPro" id="IPR006153">
    <property type="entry name" value="Cation/H_exchanger_TM"/>
</dbReference>
<dbReference type="GO" id="GO:0015385">
    <property type="term" value="F:sodium:proton antiporter activity"/>
    <property type="evidence" value="ECO:0007669"/>
    <property type="project" value="InterPro"/>
</dbReference>
<evidence type="ECO:0000256" key="5">
    <source>
        <dbReference type="ARBA" id="ARBA00023053"/>
    </source>
</evidence>
<feature type="transmembrane region" description="Helical" evidence="10">
    <location>
        <begin position="324"/>
        <end position="350"/>
    </location>
</feature>
<dbReference type="InterPro" id="IPR004709">
    <property type="entry name" value="NaH_exchanger"/>
</dbReference>
<evidence type="ECO:0000256" key="6">
    <source>
        <dbReference type="ARBA" id="ARBA00023065"/>
    </source>
</evidence>
<comment type="similarity">
    <text evidence="9">Belongs to the monovalent cation:proton antiporter 1 (CPA1) transporter (TC 2.A.36) family.</text>
</comment>
<dbReference type="PRINTS" id="PR01084">
    <property type="entry name" value="NAHEXCHNGR"/>
</dbReference>
<evidence type="ECO:0000256" key="9">
    <source>
        <dbReference type="RuleBase" id="RU003722"/>
    </source>
</evidence>
<evidence type="ECO:0000256" key="10">
    <source>
        <dbReference type="SAM" id="Phobius"/>
    </source>
</evidence>
<protein>
    <recommendedName>
        <fullName evidence="9">Sodium/hydrogen exchanger</fullName>
    </recommendedName>
</protein>
<feature type="transmembrane region" description="Helical" evidence="10">
    <location>
        <begin position="362"/>
        <end position="379"/>
    </location>
</feature>
<organism evidence="12 13">
    <name type="scientific">Litomosoides sigmodontis</name>
    <name type="common">Filarial nematode worm</name>
    <dbReference type="NCBI Taxonomy" id="42156"/>
    <lineage>
        <taxon>Eukaryota</taxon>
        <taxon>Metazoa</taxon>
        <taxon>Ecdysozoa</taxon>
        <taxon>Nematoda</taxon>
        <taxon>Chromadorea</taxon>
        <taxon>Rhabditida</taxon>
        <taxon>Spirurina</taxon>
        <taxon>Spiruromorpha</taxon>
        <taxon>Filarioidea</taxon>
        <taxon>Onchocercidae</taxon>
        <taxon>Litomosoides</taxon>
    </lineage>
</organism>
<name>A0A3P6V3G6_LITSI</name>
<dbReference type="GO" id="GO:0098719">
    <property type="term" value="P:sodium ion import across plasma membrane"/>
    <property type="evidence" value="ECO:0007669"/>
    <property type="project" value="TreeGrafter"/>
</dbReference>
<feature type="transmembrane region" description="Helical" evidence="10">
    <location>
        <begin position="391"/>
        <end position="411"/>
    </location>
</feature>
<keyword evidence="8 9" id="KW-0739">Sodium transport</keyword>
<evidence type="ECO:0000313" key="12">
    <source>
        <dbReference type="EMBL" id="VDK84601.1"/>
    </source>
</evidence>
<dbReference type="NCBIfam" id="TIGR00840">
    <property type="entry name" value="b_cpa1"/>
    <property type="match status" value="1"/>
</dbReference>
<evidence type="ECO:0000256" key="1">
    <source>
        <dbReference type="ARBA" id="ARBA00004141"/>
    </source>
</evidence>
<dbReference type="STRING" id="42156.A0A3P6V3G6"/>
<keyword evidence="5" id="KW-0915">Sodium</keyword>
<keyword evidence="2 9" id="KW-0813">Transport</keyword>
<feature type="transmembrane region" description="Helical" evidence="10">
    <location>
        <begin position="134"/>
        <end position="152"/>
    </location>
</feature>
<evidence type="ECO:0000313" key="13">
    <source>
        <dbReference type="Proteomes" id="UP000277928"/>
    </source>
</evidence>
<dbReference type="Pfam" id="PF00999">
    <property type="entry name" value="Na_H_Exchanger"/>
    <property type="match status" value="1"/>
</dbReference>
<dbReference type="PANTHER" id="PTHR10110">
    <property type="entry name" value="SODIUM/HYDROGEN EXCHANGER"/>
    <property type="match status" value="1"/>
</dbReference>
<gene>
    <name evidence="12" type="ORF">NLS_LOCUS6722</name>
</gene>
<dbReference type="GO" id="GO:0015386">
    <property type="term" value="F:potassium:proton antiporter activity"/>
    <property type="evidence" value="ECO:0007669"/>
    <property type="project" value="TreeGrafter"/>
</dbReference>
<dbReference type="InterPro" id="IPR018422">
    <property type="entry name" value="Cation/H_exchanger_CPA1"/>
</dbReference>
<dbReference type="GO" id="GO:0051453">
    <property type="term" value="P:regulation of intracellular pH"/>
    <property type="evidence" value="ECO:0007669"/>
    <property type="project" value="TreeGrafter"/>
</dbReference>
<feature type="transmembrane region" description="Helical" evidence="10">
    <location>
        <begin position="207"/>
        <end position="231"/>
    </location>
</feature>
<evidence type="ECO:0000256" key="7">
    <source>
        <dbReference type="ARBA" id="ARBA00023136"/>
    </source>
</evidence>